<dbReference type="PANTHER" id="PTHR47893:SF1">
    <property type="entry name" value="REGULATORY PROTEIN PCHR"/>
    <property type="match status" value="1"/>
</dbReference>
<evidence type="ECO:0000313" key="5">
    <source>
        <dbReference type="EMBL" id="QAR33513.1"/>
    </source>
</evidence>
<organism evidence="5 6">
    <name type="scientific">Geovibrio thiophilus</name>
    <dbReference type="NCBI Taxonomy" id="139438"/>
    <lineage>
        <taxon>Bacteria</taxon>
        <taxon>Pseudomonadati</taxon>
        <taxon>Deferribacterota</taxon>
        <taxon>Deferribacteres</taxon>
        <taxon>Deferribacterales</taxon>
        <taxon>Geovibrionaceae</taxon>
        <taxon>Geovibrio</taxon>
    </lineage>
</organism>
<evidence type="ECO:0000256" key="3">
    <source>
        <dbReference type="ARBA" id="ARBA00023163"/>
    </source>
</evidence>
<dbReference type="EMBL" id="CP035108">
    <property type="protein sequence ID" value="QAR33513.1"/>
    <property type="molecule type" value="Genomic_DNA"/>
</dbReference>
<keyword evidence="2" id="KW-0238">DNA-binding</keyword>
<keyword evidence="1" id="KW-0805">Transcription regulation</keyword>
<sequence length="317" mass="35914">MLTKDAGSQLIDTSWNFLNTFGNVTGMFRHVSLSCGVEISFMDYVAKETSTADFEIDSAPLEFSFHMNGKGYGSIIRGGRETAVLDGSSGRSLVTYNPLSRCSVRTFAGEHYRILNLYVSPMRFLEYFGGEEEYVPESFRSIFRKDAASINISTLLSPSVRVVLDQIINSPYKGALNRLFLESKSMELMVHILREVQHSLSLPKALKLCRGDEERIREAREILIAEMDSPPALDELSKRVGINSTKLKKGFRSLFNSTPYSILRNERMRHAEALLAEDRMNITEISHHLGFSDTSHFIREFVKFYGTTPGRFFKTIS</sequence>
<keyword evidence="6" id="KW-1185">Reference proteome</keyword>
<dbReference type="RefSeq" id="WP_128466799.1">
    <property type="nucleotide sequence ID" value="NZ_CP035108.1"/>
</dbReference>
<evidence type="ECO:0000256" key="2">
    <source>
        <dbReference type="ARBA" id="ARBA00023125"/>
    </source>
</evidence>
<reference evidence="5 6" key="1">
    <citation type="submission" date="2019-01" db="EMBL/GenBank/DDBJ databases">
        <title>Geovibrio thiophilus DSM 11263, complete genome.</title>
        <authorList>
            <person name="Spring S."/>
            <person name="Bunk B."/>
            <person name="Sproer C."/>
        </authorList>
    </citation>
    <scope>NUCLEOTIDE SEQUENCE [LARGE SCALE GENOMIC DNA]</scope>
    <source>
        <strain evidence="5 6">DSM 11263</strain>
    </source>
</reference>
<dbReference type="InterPro" id="IPR009057">
    <property type="entry name" value="Homeodomain-like_sf"/>
</dbReference>
<evidence type="ECO:0000313" key="6">
    <source>
        <dbReference type="Proteomes" id="UP000287502"/>
    </source>
</evidence>
<dbReference type="SUPFAM" id="SSF46689">
    <property type="entry name" value="Homeodomain-like"/>
    <property type="match status" value="1"/>
</dbReference>
<evidence type="ECO:0000256" key="1">
    <source>
        <dbReference type="ARBA" id="ARBA00023015"/>
    </source>
</evidence>
<dbReference type="InterPro" id="IPR020449">
    <property type="entry name" value="Tscrpt_reg_AraC-type_HTH"/>
</dbReference>
<gene>
    <name evidence="5" type="ORF">EP073_08895</name>
</gene>
<dbReference type="Proteomes" id="UP000287502">
    <property type="component" value="Chromosome"/>
</dbReference>
<accession>A0A3R5Y7D9</accession>
<protein>
    <submittedName>
        <fullName evidence="5">AraC family transcriptional regulator</fullName>
    </submittedName>
</protein>
<dbReference type="PRINTS" id="PR00032">
    <property type="entry name" value="HTHARAC"/>
</dbReference>
<dbReference type="AlphaFoldDB" id="A0A3R5Y7D9"/>
<dbReference type="KEGG" id="gtl:EP073_08895"/>
<dbReference type="PANTHER" id="PTHR47893">
    <property type="entry name" value="REGULATORY PROTEIN PCHR"/>
    <property type="match status" value="1"/>
</dbReference>
<dbReference type="InterPro" id="IPR018060">
    <property type="entry name" value="HTH_AraC"/>
</dbReference>
<dbReference type="InterPro" id="IPR053142">
    <property type="entry name" value="PchR_regulatory_protein"/>
</dbReference>
<dbReference type="Pfam" id="PF12833">
    <property type="entry name" value="HTH_18"/>
    <property type="match status" value="1"/>
</dbReference>
<dbReference type="PROSITE" id="PS01124">
    <property type="entry name" value="HTH_ARAC_FAMILY_2"/>
    <property type="match status" value="1"/>
</dbReference>
<evidence type="ECO:0000259" key="4">
    <source>
        <dbReference type="PROSITE" id="PS01124"/>
    </source>
</evidence>
<dbReference type="InterPro" id="IPR018062">
    <property type="entry name" value="HTH_AraC-typ_CS"/>
</dbReference>
<proteinExistence type="predicted"/>
<dbReference type="SMART" id="SM00342">
    <property type="entry name" value="HTH_ARAC"/>
    <property type="match status" value="1"/>
</dbReference>
<dbReference type="Gene3D" id="1.10.10.60">
    <property type="entry name" value="Homeodomain-like"/>
    <property type="match status" value="1"/>
</dbReference>
<name>A0A3R5Y7D9_9BACT</name>
<dbReference type="GO" id="GO:0043565">
    <property type="term" value="F:sequence-specific DNA binding"/>
    <property type="evidence" value="ECO:0007669"/>
    <property type="project" value="InterPro"/>
</dbReference>
<dbReference type="PROSITE" id="PS00041">
    <property type="entry name" value="HTH_ARAC_FAMILY_1"/>
    <property type="match status" value="1"/>
</dbReference>
<dbReference type="OrthoDB" id="5447471at2"/>
<feature type="domain" description="HTH araC/xylS-type" evidence="4">
    <location>
        <begin position="217"/>
        <end position="315"/>
    </location>
</feature>
<dbReference type="GO" id="GO:0003700">
    <property type="term" value="F:DNA-binding transcription factor activity"/>
    <property type="evidence" value="ECO:0007669"/>
    <property type="project" value="InterPro"/>
</dbReference>
<keyword evidence="3" id="KW-0804">Transcription</keyword>